<dbReference type="GeneID" id="96902600"/>
<sequence length="438" mass="45901">MKFSSTLGLLSSLLLFQHANALTDQDIVNAEMDVLMADFVSNPADYFKDLLGVPNEAIIMNYYLSYKAKSAGQSLTYTLNLSQLDAIVTGLPEYTERLSASFAAAIAIADLEIATSVATTVTPSISKPTSVPVTQVSTSTVLHSFDSLVSSSPTTAPQVTSLSAQNRVPDQALVTAEMNLVMSDMEQNFLSYMGDVLTITGKKAFLTYYPLFTAGSLSDYSMNLSQFSSLVTDLPDYTARLSTKLAVLVSSMEAAANAASVVTSSSIHFSPSTSIISTSYSGSGVVFTASSTGSSSSSIIQFSQTTASSYVGKSSSTIASSSTIVSSLTYLSSSNVDSSPTEISSLINTANNSHSGLTNATSTAFISDMATLTDSVLDSSLTVASSVINTASNSHPRLTNATFQKISISTALISEVSTLTGTTISKYSTQMNGYKGRN</sequence>
<keyword evidence="3" id="KW-1185">Reference proteome</keyword>
<evidence type="ECO:0000256" key="1">
    <source>
        <dbReference type="SAM" id="SignalP"/>
    </source>
</evidence>
<dbReference type="KEGG" id="ncs:NCAS_0C00240"/>
<dbReference type="InParanoid" id="G0VC07"/>
<gene>
    <name evidence="2" type="primary">NCAS0C00240</name>
    <name evidence="2" type="ordered locus">NCAS_0C00240</name>
</gene>
<keyword evidence="1" id="KW-0732">Signal</keyword>
<dbReference type="AlphaFoldDB" id="G0VC07"/>
<dbReference type="RefSeq" id="XP_003675383.1">
    <property type="nucleotide sequence ID" value="XM_003675335.1"/>
</dbReference>
<protein>
    <submittedName>
        <fullName evidence="2">Uncharacterized protein</fullName>
    </submittedName>
</protein>
<evidence type="ECO:0000313" key="3">
    <source>
        <dbReference type="Proteomes" id="UP000001640"/>
    </source>
</evidence>
<organism evidence="2 3">
    <name type="scientific">Naumovozyma castellii</name>
    <name type="common">Yeast</name>
    <name type="synonym">Saccharomyces castellii</name>
    <dbReference type="NCBI Taxonomy" id="27288"/>
    <lineage>
        <taxon>Eukaryota</taxon>
        <taxon>Fungi</taxon>
        <taxon>Dikarya</taxon>
        <taxon>Ascomycota</taxon>
        <taxon>Saccharomycotina</taxon>
        <taxon>Saccharomycetes</taxon>
        <taxon>Saccharomycetales</taxon>
        <taxon>Saccharomycetaceae</taxon>
        <taxon>Naumovozyma</taxon>
    </lineage>
</organism>
<name>G0VC07_NAUCA</name>
<dbReference type="HOGENOM" id="CLU_625678_0_0_1"/>
<proteinExistence type="predicted"/>
<reference evidence="2 3" key="1">
    <citation type="journal article" date="2011" name="Proc. Natl. Acad. Sci. U.S.A.">
        <title>Evolutionary erosion of yeast sex chromosomes by mating-type switching accidents.</title>
        <authorList>
            <person name="Gordon J.L."/>
            <person name="Armisen D."/>
            <person name="Proux-Wera E."/>
            <person name="Oheigeartaigh S.S."/>
            <person name="Byrne K.P."/>
            <person name="Wolfe K.H."/>
        </authorList>
    </citation>
    <scope>NUCLEOTIDE SEQUENCE [LARGE SCALE GENOMIC DNA]</scope>
    <source>
        <strain evidence="3">ATCC 76901 / BCRC 22586 / CBS 4309 / NBRC 1992 / NRRL Y-12630</strain>
    </source>
</reference>
<accession>G0VC07</accession>
<feature type="signal peptide" evidence="1">
    <location>
        <begin position="1"/>
        <end position="21"/>
    </location>
</feature>
<evidence type="ECO:0000313" key="2">
    <source>
        <dbReference type="EMBL" id="CCC69014.1"/>
    </source>
</evidence>
<dbReference type="EMBL" id="HE576754">
    <property type="protein sequence ID" value="CCC69014.1"/>
    <property type="molecule type" value="Genomic_DNA"/>
</dbReference>
<feature type="chain" id="PRO_5003410729" evidence="1">
    <location>
        <begin position="22"/>
        <end position="438"/>
    </location>
</feature>
<reference key="2">
    <citation type="submission" date="2011-08" db="EMBL/GenBank/DDBJ databases">
        <title>Genome sequence of Naumovozyma castellii.</title>
        <authorList>
            <person name="Gordon J.L."/>
            <person name="Armisen D."/>
            <person name="Proux-Wera E."/>
            <person name="OhEigeartaigh S.S."/>
            <person name="Byrne K.P."/>
            <person name="Wolfe K.H."/>
        </authorList>
    </citation>
    <scope>NUCLEOTIDE SEQUENCE</scope>
    <source>
        <strain>Type strain:CBS 4309</strain>
    </source>
</reference>
<dbReference type="Proteomes" id="UP000001640">
    <property type="component" value="Chromosome 3"/>
</dbReference>